<evidence type="ECO:0000256" key="1">
    <source>
        <dbReference type="ARBA" id="ARBA00093462"/>
    </source>
</evidence>
<feature type="domain" description="DnaB/C C-terminal" evidence="3">
    <location>
        <begin position="206"/>
        <end position="250"/>
    </location>
</feature>
<dbReference type="Proteomes" id="UP000003853">
    <property type="component" value="Unassembled WGS sequence"/>
</dbReference>
<dbReference type="EMBL" id="AAPZ02000001">
    <property type="protein sequence ID" value="EDX42504.1"/>
    <property type="molecule type" value="Genomic_DNA"/>
</dbReference>
<evidence type="ECO:0000313" key="5">
    <source>
        <dbReference type="Proteomes" id="UP000003853"/>
    </source>
</evidence>
<protein>
    <submittedName>
        <fullName evidence="4">Primosome, DnaD subunit</fullName>
    </submittedName>
</protein>
<dbReference type="PANTHER" id="PTHR37293">
    <property type="entry name" value="PHAGE REPLICATION PROTEIN-RELATED"/>
    <property type="match status" value="1"/>
</dbReference>
<dbReference type="PATRIC" id="fig|349123.13.peg.1027"/>
<dbReference type="Gene3D" id="1.10.10.630">
    <property type="entry name" value="DnaD domain-like"/>
    <property type="match status" value="1"/>
</dbReference>
<sequence>MAKIKKVYQKQFTTVDNTILNDESVTWKAKGLFTYLWSKPDNWNYSVKEVSRHAKDGRDSTSDGVQELEAHGYLKREQINKKGSFGSSVWTLSERPIFKKQIKNDKPTTPNTDNPLPEEPLTGNPSTDLPMTEKSSTENPALLNTDIQNTDSTNNGMTNKDDDDSVPARKDEQVRDEDPFTLASQANINVNSGLHLPIFVEFVQTLGEPVVCWAIRKTADNASHPNWQYLQTVLKNLEANSVRTVEQAEQLSEKHRQEQKLKQQGKSKYGKRPPINEPMPEWFKRQQAQEKQGKPDQGNWMDQLPDESEVQ</sequence>
<feature type="compositionally biased region" description="Basic and acidic residues" evidence="2">
    <location>
        <begin position="282"/>
        <end position="294"/>
    </location>
</feature>
<feature type="compositionally biased region" description="Polar residues" evidence="2">
    <location>
        <begin position="123"/>
        <end position="139"/>
    </location>
</feature>
<dbReference type="InterPro" id="IPR006343">
    <property type="entry name" value="DnaB/C_C"/>
</dbReference>
<reference evidence="5" key="1">
    <citation type="submission" date="2008-06" db="EMBL/GenBank/DDBJ databases">
        <title>Permanent draft sequence of Lactobacillus reuteri 100-23.</title>
        <authorList>
            <consortium name="US DOE Joint Genome Institute"/>
            <person name="Copeland A."/>
            <person name="Lucas S."/>
            <person name="Lapidus A."/>
            <person name="Barry K."/>
            <person name="Detter J.C."/>
            <person name="Glavina del Rio T."/>
            <person name="Hammon N."/>
            <person name="Israni S."/>
            <person name="Dalin E."/>
            <person name="Tice H."/>
            <person name="Pitluck S."/>
            <person name="Sun H."/>
            <person name="Schmutz J."/>
            <person name="Larimer F."/>
            <person name="Land M."/>
            <person name="Hauser L."/>
            <person name="Walter J."/>
            <person name="Heng N.C.K."/>
            <person name="Tannock G.W."/>
            <person name="Richardson P."/>
        </authorList>
    </citation>
    <scope>NUCLEOTIDE SEQUENCE [LARGE SCALE GENOMIC DNA]</scope>
    <source>
        <strain evidence="5">DSM 17509 / CIP 109821 / 100-23</strain>
    </source>
</reference>
<accession>B3XMF3</accession>
<feature type="compositionally biased region" description="Basic and acidic residues" evidence="2">
    <location>
        <begin position="251"/>
        <end position="261"/>
    </location>
</feature>
<feature type="region of interest" description="Disordered" evidence="2">
    <location>
        <begin position="247"/>
        <end position="311"/>
    </location>
</feature>
<organism evidence="4 5">
    <name type="scientific">Limosilactobacillus reuteri subsp. rodentium (strain DSM 17509 / CIP 109821 / 100-23)</name>
    <name type="common">Lactobacillus reuteri</name>
    <dbReference type="NCBI Taxonomy" id="349123"/>
    <lineage>
        <taxon>Bacteria</taxon>
        <taxon>Bacillati</taxon>
        <taxon>Bacillota</taxon>
        <taxon>Bacilli</taxon>
        <taxon>Lactobacillales</taxon>
        <taxon>Lactobacillaceae</taxon>
        <taxon>Limosilactobacillus</taxon>
    </lineage>
</organism>
<dbReference type="RefSeq" id="WP_003663958.1">
    <property type="nucleotide sequence ID" value="NZ_AAPZ02000001.1"/>
</dbReference>
<dbReference type="InterPro" id="IPR034829">
    <property type="entry name" value="DnaD-like_sf"/>
</dbReference>
<proteinExistence type="inferred from homology"/>
<feature type="region of interest" description="Disordered" evidence="2">
    <location>
        <begin position="100"/>
        <end position="177"/>
    </location>
</feature>
<evidence type="ECO:0000256" key="2">
    <source>
        <dbReference type="SAM" id="MobiDB-lite"/>
    </source>
</evidence>
<comment type="caution">
    <text evidence="4">The sequence shown here is derived from an EMBL/GenBank/DDBJ whole genome shotgun (WGS) entry which is preliminary data.</text>
</comment>
<dbReference type="Pfam" id="PF07261">
    <property type="entry name" value="DnaB_2"/>
    <property type="match status" value="1"/>
</dbReference>
<gene>
    <name evidence="4" type="ORF">Lreu23DRAFT_4020</name>
</gene>
<dbReference type="PANTHER" id="PTHR37293:SF9">
    <property type="entry name" value="PHI ETA ORF 22-LIKE PROTEIN"/>
    <property type="match status" value="1"/>
</dbReference>
<evidence type="ECO:0000313" key="4">
    <source>
        <dbReference type="EMBL" id="EDX42504.1"/>
    </source>
</evidence>
<comment type="similarity">
    <text evidence="1">Belongs to the DnaB/DnaD family.</text>
</comment>
<dbReference type="eggNOG" id="COG3935">
    <property type="taxonomic scope" value="Bacteria"/>
</dbReference>
<feature type="compositionally biased region" description="Basic and acidic residues" evidence="2">
    <location>
        <begin position="166"/>
        <end position="177"/>
    </location>
</feature>
<feature type="compositionally biased region" description="Polar residues" evidence="2">
    <location>
        <begin position="145"/>
        <end position="158"/>
    </location>
</feature>
<name>B3XMF3_LIMR1</name>
<dbReference type="AlphaFoldDB" id="B3XMF3"/>
<evidence type="ECO:0000259" key="3">
    <source>
        <dbReference type="Pfam" id="PF07261"/>
    </source>
</evidence>
<dbReference type="InterPro" id="IPR053162">
    <property type="entry name" value="DnaD"/>
</dbReference>